<comment type="caution">
    <text evidence="1">The sequence shown here is derived from an EMBL/GenBank/DDBJ whole genome shotgun (WGS) entry which is preliminary data.</text>
</comment>
<dbReference type="STRING" id="328396.RU93_GL002128"/>
<reference evidence="1 2" key="1">
    <citation type="submission" date="2014-12" db="EMBL/GenBank/DDBJ databases">
        <title>Draft genome sequences of 29 type strains of Enterococci.</title>
        <authorList>
            <person name="Zhong Z."/>
            <person name="Sun Z."/>
            <person name="Liu W."/>
            <person name="Zhang W."/>
            <person name="Zhang H."/>
        </authorList>
    </citation>
    <scope>NUCLEOTIDE SEQUENCE [LARGE SCALE GENOMIC DNA]</scope>
    <source>
        <strain evidence="1 2">DSM 17690</strain>
    </source>
</reference>
<evidence type="ECO:0000313" key="1">
    <source>
        <dbReference type="EMBL" id="OJG10612.1"/>
    </source>
</evidence>
<dbReference type="AlphaFoldDB" id="A0A1L8QSX6"/>
<sequence>MIEIVIMDHLKIHLDSKIGVGLERPTTTPDSFIIFEKTSSGEDNQIHSATFAFQSYSKKSLYEAAKLNEDLKAIIKKMDELPSILSVKLNTDYNFTDTSTKEYRYQAVFDFKY</sequence>
<evidence type="ECO:0008006" key="3">
    <source>
        <dbReference type="Google" id="ProtNLM"/>
    </source>
</evidence>
<proteinExistence type="predicted"/>
<dbReference type="RefSeq" id="WP_071874825.1">
    <property type="nucleotide sequence ID" value="NZ_JBHSHF010000023.1"/>
</dbReference>
<evidence type="ECO:0000313" key="2">
    <source>
        <dbReference type="Proteomes" id="UP000182149"/>
    </source>
</evidence>
<organism evidence="1 2">
    <name type="scientific">Enterococcus aquimarinus</name>
    <dbReference type="NCBI Taxonomy" id="328396"/>
    <lineage>
        <taxon>Bacteria</taxon>
        <taxon>Bacillati</taxon>
        <taxon>Bacillota</taxon>
        <taxon>Bacilli</taxon>
        <taxon>Lactobacillales</taxon>
        <taxon>Enterococcaceae</taxon>
        <taxon>Enterococcus</taxon>
    </lineage>
</organism>
<keyword evidence="2" id="KW-1185">Reference proteome</keyword>
<protein>
    <recommendedName>
        <fullName evidence="3">Phage protein</fullName>
    </recommendedName>
</protein>
<dbReference type="EMBL" id="JXKD01000007">
    <property type="protein sequence ID" value="OJG10612.1"/>
    <property type="molecule type" value="Genomic_DNA"/>
</dbReference>
<accession>A0A1L8QSX6</accession>
<dbReference type="OrthoDB" id="1693241at2"/>
<name>A0A1L8QSX6_9ENTE</name>
<gene>
    <name evidence="1" type="ORF">RU93_GL002128</name>
</gene>
<dbReference type="Proteomes" id="UP000182149">
    <property type="component" value="Unassembled WGS sequence"/>
</dbReference>